<feature type="domain" description="Methyltransferase FkbM" evidence="1">
    <location>
        <begin position="70"/>
        <end position="193"/>
    </location>
</feature>
<accession>A0A0D3KZ26</accession>
<evidence type="ECO:0000259" key="1">
    <source>
        <dbReference type="Pfam" id="PF05050"/>
    </source>
</evidence>
<keyword evidence="3" id="KW-1185">Reference proteome</keyword>
<dbReference type="Proteomes" id="UP000013827">
    <property type="component" value="Unassembled WGS sequence"/>
</dbReference>
<dbReference type="PaxDb" id="2903-EOD41011"/>
<dbReference type="Pfam" id="PF05050">
    <property type="entry name" value="Methyltransf_21"/>
    <property type="match status" value="1"/>
</dbReference>
<protein>
    <recommendedName>
        <fullName evidence="1">Methyltransferase FkbM domain-containing protein</fullName>
    </recommendedName>
</protein>
<organism evidence="2 3">
    <name type="scientific">Emiliania huxleyi (strain CCMP1516)</name>
    <dbReference type="NCBI Taxonomy" id="280463"/>
    <lineage>
        <taxon>Eukaryota</taxon>
        <taxon>Haptista</taxon>
        <taxon>Haptophyta</taxon>
        <taxon>Prymnesiophyceae</taxon>
        <taxon>Isochrysidales</taxon>
        <taxon>Noelaerhabdaceae</taxon>
        <taxon>Emiliania</taxon>
    </lineage>
</organism>
<evidence type="ECO:0000313" key="3">
    <source>
        <dbReference type="Proteomes" id="UP000013827"/>
    </source>
</evidence>
<dbReference type="InterPro" id="IPR029063">
    <property type="entry name" value="SAM-dependent_MTases_sf"/>
</dbReference>
<dbReference type="RefSeq" id="XP_005793440.1">
    <property type="nucleotide sequence ID" value="XM_005793383.1"/>
</dbReference>
<dbReference type="KEGG" id="ehx:EMIHUDRAFT_222049"/>
<dbReference type="SUPFAM" id="SSF53335">
    <property type="entry name" value="S-adenosyl-L-methionine-dependent methyltransferases"/>
    <property type="match status" value="1"/>
</dbReference>
<dbReference type="AlphaFoldDB" id="A0A0D3KZ26"/>
<dbReference type="Gene3D" id="3.40.50.150">
    <property type="entry name" value="Vaccinia Virus protein VP39"/>
    <property type="match status" value="1"/>
</dbReference>
<reference evidence="2" key="2">
    <citation type="submission" date="2024-10" db="UniProtKB">
        <authorList>
            <consortium name="EnsemblProtists"/>
        </authorList>
    </citation>
    <scope>IDENTIFICATION</scope>
</reference>
<dbReference type="EnsemblProtists" id="EOD41011">
    <property type="protein sequence ID" value="EOD41011"/>
    <property type="gene ID" value="EMIHUDRAFT_222049"/>
</dbReference>
<dbReference type="GeneID" id="17286281"/>
<proteinExistence type="predicted"/>
<sequence length="232" mass="25975">MQTGISLDASRLCQPGNVKIGKLVHTRRMPELHEEVRFHDLIVTSVIGRAFLAGRQRLVMIELGSYWAYYSLIFAKLVAEAKLHAVSIMVEPSPHKLHCGMRNFATNGFCSEDRVQARWLRAMICAPDAEKMTGYGGLMTDETSPVCTTIPNILHSFDVVKVEVLLADIQGAELEALRSANLSRIHHVWVGTHSINIHQQCKELLLSSGFMIEYEVGLIRSDGYIHAFNPSF</sequence>
<reference evidence="3" key="1">
    <citation type="journal article" date="2013" name="Nature">
        <title>Pan genome of the phytoplankton Emiliania underpins its global distribution.</title>
        <authorList>
            <person name="Read B.A."/>
            <person name="Kegel J."/>
            <person name="Klute M.J."/>
            <person name="Kuo A."/>
            <person name="Lefebvre S.C."/>
            <person name="Maumus F."/>
            <person name="Mayer C."/>
            <person name="Miller J."/>
            <person name="Monier A."/>
            <person name="Salamov A."/>
            <person name="Young J."/>
            <person name="Aguilar M."/>
            <person name="Claverie J.M."/>
            <person name="Frickenhaus S."/>
            <person name="Gonzalez K."/>
            <person name="Herman E.K."/>
            <person name="Lin Y.C."/>
            <person name="Napier J."/>
            <person name="Ogata H."/>
            <person name="Sarno A.F."/>
            <person name="Shmutz J."/>
            <person name="Schroeder D."/>
            <person name="de Vargas C."/>
            <person name="Verret F."/>
            <person name="von Dassow P."/>
            <person name="Valentin K."/>
            <person name="Van de Peer Y."/>
            <person name="Wheeler G."/>
            <person name="Dacks J.B."/>
            <person name="Delwiche C.F."/>
            <person name="Dyhrman S.T."/>
            <person name="Glockner G."/>
            <person name="John U."/>
            <person name="Richards T."/>
            <person name="Worden A.Z."/>
            <person name="Zhang X."/>
            <person name="Grigoriev I.V."/>
            <person name="Allen A.E."/>
            <person name="Bidle K."/>
            <person name="Borodovsky M."/>
            <person name="Bowler C."/>
            <person name="Brownlee C."/>
            <person name="Cock J.M."/>
            <person name="Elias M."/>
            <person name="Gladyshev V.N."/>
            <person name="Groth M."/>
            <person name="Guda C."/>
            <person name="Hadaegh A."/>
            <person name="Iglesias-Rodriguez M.D."/>
            <person name="Jenkins J."/>
            <person name="Jones B.M."/>
            <person name="Lawson T."/>
            <person name="Leese F."/>
            <person name="Lindquist E."/>
            <person name="Lobanov A."/>
            <person name="Lomsadze A."/>
            <person name="Malik S.B."/>
            <person name="Marsh M.E."/>
            <person name="Mackinder L."/>
            <person name="Mock T."/>
            <person name="Mueller-Roeber B."/>
            <person name="Pagarete A."/>
            <person name="Parker M."/>
            <person name="Probert I."/>
            <person name="Quesneville H."/>
            <person name="Raines C."/>
            <person name="Rensing S.A."/>
            <person name="Riano-Pachon D.M."/>
            <person name="Richier S."/>
            <person name="Rokitta S."/>
            <person name="Shiraiwa Y."/>
            <person name="Soanes D.M."/>
            <person name="van der Giezen M."/>
            <person name="Wahlund T.M."/>
            <person name="Williams B."/>
            <person name="Wilson W."/>
            <person name="Wolfe G."/>
            <person name="Wurch L.L."/>
        </authorList>
    </citation>
    <scope>NUCLEOTIDE SEQUENCE</scope>
</reference>
<dbReference type="InterPro" id="IPR006342">
    <property type="entry name" value="FkbM_mtfrase"/>
</dbReference>
<dbReference type="HOGENOM" id="CLU_1196732_0_0_1"/>
<name>A0A0D3KZ26_EMIH1</name>
<evidence type="ECO:0000313" key="2">
    <source>
        <dbReference type="EnsemblProtists" id="EOD41011"/>
    </source>
</evidence>